<evidence type="ECO:0000313" key="3">
    <source>
        <dbReference type="Proteomes" id="UP000001231"/>
    </source>
</evidence>
<accession>C7R624</accession>
<dbReference type="OrthoDB" id="881413at2"/>
<protein>
    <submittedName>
        <fullName evidence="2">TnsA endonuclease</fullName>
    </submittedName>
</protein>
<dbReference type="Pfam" id="PF08722">
    <property type="entry name" value="Tn7_TnsA-like_N"/>
    <property type="match status" value="1"/>
</dbReference>
<evidence type="ECO:0000259" key="1">
    <source>
        <dbReference type="Pfam" id="PF08722"/>
    </source>
</evidence>
<dbReference type="HOGENOM" id="CLU_100949_1_0_6"/>
<dbReference type="AlphaFoldDB" id="C7R624"/>
<name>C7R624_KANKD</name>
<feature type="domain" description="TnsA endonuclease N-terminal" evidence="1">
    <location>
        <begin position="43"/>
        <end position="126"/>
    </location>
</feature>
<dbReference type="InParanoid" id="C7R624"/>
<dbReference type="eggNOG" id="ENOG50332IR">
    <property type="taxonomic scope" value="Bacteria"/>
</dbReference>
<proteinExistence type="predicted"/>
<keyword evidence="3" id="KW-1185">Reference proteome</keyword>
<dbReference type="STRING" id="523791.Kkor_0033"/>
<evidence type="ECO:0000313" key="2">
    <source>
        <dbReference type="EMBL" id="ACV25455.1"/>
    </source>
</evidence>
<dbReference type="KEGG" id="kko:Kkor_0033"/>
<dbReference type="EMBL" id="CP001707">
    <property type="protein sequence ID" value="ACV25455.1"/>
    <property type="molecule type" value="Genomic_DNA"/>
</dbReference>
<gene>
    <name evidence="2" type="ordered locus">Kkor_0033</name>
</gene>
<dbReference type="GO" id="GO:0004519">
    <property type="term" value="F:endonuclease activity"/>
    <property type="evidence" value="ECO:0007669"/>
    <property type="project" value="UniProtKB-KW"/>
</dbReference>
<keyword evidence="2" id="KW-0378">Hydrolase</keyword>
<dbReference type="InterPro" id="IPR014833">
    <property type="entry name" value="TnsA_N"/>
</dbReference>
<sequence>MPSRVIKATYSSLTGTFPSRKMNRPISWESSLERDLYYLLENDPAVTSYEEQPIEIIRGKRKYTPDCMAVVEGESFIFPYLKPGNNLIEVKYREDLYFNWKKHKPRLKLGLKESRENGWFFKIITDYEIRGQFLENIKKIDHQLRRVSQFENEFREALIDAMKQVKICTLDQLLALCFRNQESKLRAMPVIWRMLGDQTLGIDMYQKITPHSEVWLME</sequence>
<reference evidence="2 3" key="1">
    <citation type="journal article" date="2009" name="Stand. Genomic Sci.">
        <title>Complete genome sequence of Kangiella koreensis type strain (SW-125).</title>
        <authorList>
            <person name="Han C."/>
            <person name="Sikorski J."/>
            <person name="Lapidus A."/>
            <person name="Nolan M."/>
            <person name="Glavina Del Rio T."/>
            <person name="Tice H."/>
            <person name="Cheng J.F."/>
            <person name="Lucas S."/>
            <person name="Chen F."/>
            <person name="Copeland A."/>
            <person name="Ivanova N."/>
            <person name="Mavromatis K."/>
            <person name="Ovchinnikova G."/>
            <person name="Pati A."/>
            <person name="Bruce D."/>
            <person name="Goodwin L."/>
            <person name="Pitluck S."/>
            <person name="Chen A."/>
            <person name="Palaniappan K."/>
            <person name="Land M."/>
            <person name="Hauser L."/>
            <person name="Chang Y.J."/>
            <person name="Jeffries C.D."/>
            <person name="Chain P."/>
            <person name="Saunders E."/>
            <person name="Brettin T."/>
            <person name="Goker M."/>
            <person name="Tindall B.J."/>
            <person name="Bristow J."/>
            <person name="Eisen J.A."/>
            <person name="Markowitz V."/>
            <person name="Hugenholtz P."/>
            <person name="Kyrpides N.C."/>
            <person name="Klenk H.P."/>
            <person name="Detter J.C."/>
        </authorList>
    </citation>
    <scope>NUCLEOTIDE SEQUENCE [LARGE SCALE GENOMIC DNA]</scope>
    <source>
        <strain evidence="3">DSM 16069 / KCTC 12182 / SW-125</strain>
    </source>
</reference>
<keyword evidence="2" id="KW-0255">Endonuclease</keyword>
<organism evidence="2 3">
    <name type="scientific">Kangiella koreensis (strain DSM 16069 / JCM 12317 / KCTC 12182 / SW-125)</name>
    <dbReference type="NCBI Taxonomy" id="523791"/>
    <lineage>
        <taxon>Bacteria</taxon>
        <taxon>Pseudomonadati</taxon>
        <taxon>Pseudomonadota</taxon>
        <taxon>Gammaproteobacteria</taxon>
        <taxon>Kangiellales</taxon>
        <taxon>Kangiellaceae</taxon>
        <taxon>Kangiella</taxon>
    </lineage>
</organism>
<keyword evidence="2" id="KW-0540">Nuclease</keyword>
<dbReference type="Proteomes" id="UP000001231">
    <property type="component" value="Chromosome"/>
</dbReference>